<dbReference type="InterPro" id="IPR004761">
    <property type="entry name" value="Spore_GerAB"/>
</dbReference>
<keyword evidence="5 8" id="KW-0812">Transmembrane</keyword>
<dbReference type="Pfam" id="PF03845">
    <property type="entry name" value="Spore_permease"/>
    <property type="match status" value="1"/>
</dbReference>
<evidence type="ECO:0000256" key="4">
    <source>
        <dbReference type="ARBA" id="ARBA00022544"/>
    </source>
</evidence>
<evidence type="ECO:0000256" key="7">
    <source>
        <dbReference type="ARBA" id="ARBA00023136"/>
    </source>
</evidence>
<keyword evidence="4" id="KW-0309">Germination</keyword>
<dbReference type="Proteomes" id="UP001288944">
    <property type="component" value="Unassembled WGS sequence"/>
</dbReference>
<dbReference type="GO" id="GO:0009847">
    <property type="term" value="P:spore germination"/>
    <property type="evidence" value="ECO:0007669"/>
    <property type="project" value="InterPro"/>
</dbReference>
<protein>
    <submittedName>
        <fullName evidence="9">GerAB/ArcD/ProY family transporter</fullName>
    </submittedName>
</protein>
<proteinExistence type="inferred from homology"/>
<comment type="caution">
    <text evidence="9">The sequence shown here is derived from an EMBL/GenBank/DDBJ whole genome shotgun (WGS) entry which is preliminary data.</text>
</comment>
<evidence type="ECO:0000256" key="1">
    <source>
        <dbReference type="ARBA" id="ARBA00004141"/>
    </source>
</evidence>
<dbReference type="PANTHER" id="PTHR34975">
    <property type="entry name" value="SPORE GERMINATION PROTEIN A2"/>
    <property type="match status" value="1"/>
</dbReference>
<accession>A0AAW9KI82</accession>
<dbReference type="EMBL" id="WNUR01000675">
    <property type="protein sequence ID" value="MDZ7542978.1"/>
    <property type="molecule type" value="Genomic_DNA"/>
</dbReference>
<feature type="transmembrane region" description="Helical" evidence="8">
    <location>
        <begin position="42"/>
        <end position="64"/>
    </location>
</feature>
<organism evidence="9 10">
    <name type="scientific">Clostridium perfringens</name>
    <dbReference type="NCBI Taxonomy" id="1502"/>
    <lineage>
        <taxon>Bacteria</taxon>
        <taxon>Bacillati</taxon>
        <taxon>Bacillota</taxon>
        <taxon>Clostridia</taxon>
        <taxon>Eubacteriales</taxon>
        <taxon>Clostridiaceae</taxon>
        <taxon>Clostridium</taxon>
    </lineage>
</organism>
<evidence type="ECO:0000256" key="6">
    <source>
        <dbReference type="ARBA" id="ARBA00022989"/>
    </source>
</evidence>
<keyword evidence="3" id="KW-0813">Transport</keyword>
<gene>
    <name evidence="9" type="ORF">GNF83_17680</name>
</gene>
<comment type="similarity">
    <text evidence="2">Belongs to the amino acid-polyamine-organocation (APC) superfamily. Spore germination protein (SGP) (TC 2.A.3.9) family.</text>
</comment>
<evidence type="ECO:0000256" key="2">
    <source>
        <dbReference type="ARBA" id="ARBA00007998"/>
    </source>
</evidence>
<sequence>MKKYGLSDITFMQFVFIIHGTQVGIGMFALPKFLAEQAGTDGWISLVLGWLINVIAGIIIVLIFRRYPDDTLADLTIRLFGTFIGKVLLIPYILYFAFFTYSLLTLTMLYVKQWFLPLTPDYLVMILLAIPGFFIAGKGIRILGRYCELVF</sequence>
<evidence type="ECO:0000313" key="9">
    <source>
        <dbReference type="EMBL" id="MDZ7542978.1"/>
    </source>
</evidence>
<keyword evidence="6 8" id="KW-1133">Transmembrane helix</keyword>
<reference evidence="9" key="1">
    <citation type="submission" date="2019-11" db="EMBL/GenBank/DDBJ databases">
        <title>Characterization of Clostridium perfringens isolates from swine manure treated agricultural soils.</title>
        <authorList>
            <person name="Wushke S.T."/>
        </authorList>
    </citation>
    <scope>NUCLEOTIDE SEQUENCE</scope>
    <source>
        <strain evidence="9">X62</strain>
    </source>
</reference>
<feature type="transmembrane region" description="Helical" evidence="8">
    <location>
        <begin position="76"/>
        <end position="98"/>
    </location>
</feature>
<dbReference type="PANTHER" id="PTHR34975:SF2">
    <property type="entry name" value="SPORE GERMINATION PROTEIN A2"/>
    <property type="match status" value="1"/>
</dbReference>
<evidence type="ECO:0000256" key="3">
    <source>
        <dbReference type="ARBA" id="ARBA00022448"/>
    </source>
</evidence>
<dbReference type="GO" id="GO:0016020">
    <property type="term" value="C:membrane"/>
    <property type="evidence" value="ECO:0007669"/>
    <property type="project" value="UniProtKB-SubCell"/>
</dbReference>
<dbReference type="Gene3D" id="1.20.1740.10">
    <property type="entry name" value="Amino acid/polyamine transporter I"/>
    <property type="match status" value="1"/>
</dbReference>
<comment type="subcellular location">
    <subcellularLocation>
        <location evidence="1">Membrane</location>
        <topology evidence="1">Multi-pass membrane protein</topology>
    </subcellularLocation>
</comment>
<keyword evidence="7 8" id="KW-0472">Membrane</keyword>
<evidence type="ECO:0000256" key="5">
    <source>
        <dbReference type="ARBA" id="ARBA00022692"/>
    </source>
</evidence>
<feature type="transmembrane region" description="Helical" evidence="8">
    <location>
        <begin position="12"/>
        <end position="30"/>
    </location>
</feature>
<name>A0AAW9KI82_CLOPF</name>
<evidence type="ECO:0000313" key="10">
    <source>
        <dbReference type="Proteomes" id="UP001288944"/>
    </source>
</evidence>
<feature type="transmembrane region" description="Helical" evidence="8">
    <location>
        <begin position="118"/>
        <end position="136"/>
    </location>
</feature>
<evidence type="ECO:0000256" key="8">
    <source>
        <dbReference type="SAM" id="Phobius"/>
    </source>
</evidence>
<feature type="non-terminal residue" evidence="9">
    <location>
        <position position="151"/>
    </location>
</feature>
<dbReference type="AlphaFoldDB" id="A0AAW9KI82"/>